<name>A0A7K0K1Y7_9ACTO</name>
<proteinExistence type="predicted"/>
<comment type="caution">
    <text evidence="1">The sequence shown here is derived from an EMBL/GenBank/DDBJ whole genome shotgun (WGS) entry which is preliminary data.</text>
</comment>
<sequence>MLTDEEIDTFANIARYINEVVEDPQPEDTILTDAEIDLVATLNRYINAVVDIEIRQALSGDYSKSRCTWVDLERIVKGQPLEGWDEYVATIP</sequence>
<dbReference type="Proteomes" id="UP000442535">
    <property type="component" value="Unassembled WGS sequence"/>
</dbReference>
<dbReference type="RefSeq" id="WP_154544216.1">
    <property type="nucleotide sequence ID" value="NZ_VUMY01000006.1"/>
</dbReference>
<protein>
    <submittedName>
        <fullName evidence="1">Uncharacterized protein</fullName>
    </submittedName>
</protein>
<dbReference type="AlphaFoldDB" id="A0A7K0K1Y7"/>
<reference evidence="1 2" key="1">
    <citation type="submission" date="2019-08" db="EMBL/GenBank/DDBJ databases">
        <title>In-depth cultivation of the pig gut microbiome towards novel bacterial diversity and tailored functional studies.</title>
        <authorList>
            <person name="Wylensek D."/>
            <person name="Hitch T.C.A."/>
            <person name="Clavel T."/>
        </authorList>
    </citation>
    <scope>NUCLEOTIDE SEQUENCE [LARGE SCALE GENOMIC DNA]</scope>
    <source>
        <strain evidence="1 2">RF-GAM-744-WT-7</strain>
    </source>
</reference>
<gene>
    <name evidence="1" type="ORF">FYJ63_04555</name>
</gene>
<evidence type="ECO:0000313" key="1">
    <source>
        <dbReference type="EMBL" id="MST49506.1"/>
    </source>
</evidence>
<dbReference type="EMBL" id="VUMY01000006">
    <property type="protein sequence ID" value="MST49506.1"/>
    <property type="molecule type" value="Genomic_DNA"/>
</dbReference>
<evidence type="ECO:0000313" key="2">
    <source>
        <dbReference type="Proteomes" id="UP000442535"/>
    </source>
</evidence>
<organism evidence="1 2">
    <name type="scientific">Mobiluncus porci</name>
    <dbReference type="NCBI Taxonomy" id="2652278"/>
    <lineage>
        <taxon>Bacteria</taxon>
        <taxon>Bacillati</taxon>
        <taxon>Actinomycetota</taxon>
        <taxon>Actinomycetes</taxon>
        <taxon>Actinomycetales</taxon>
        <taxon>Actinomycetaceae</taxon>
        <taxon>Mobiluncus</taxon>
    </lineage>
</organism>
<accession>A0A7K0K1Y7</accession>
<keyword evidence="2" id="KW-1185">Reference proteome</keyword>